<organism evidence="2">
    <name type="scientific">Bradyrhizobium septentrionale</name>
    <dbReference type="NCBI Taxonomy" id="1404411"/>
    <lineage>
        <taxon>Bacteria</taxon>
        <taxon>Pseudomonadati</taxon>
        <taxon>Pseudomonadota</taxon>
        <taxon>Alphaproteobacteria</taxon>
        <taxon>Hyphomicrobiales</taxon>
        <taxon>Nitrobacteraceae</taxon>
        <taxon>Bradyrhizobium</taxon>
    </lineage>
</organism>
<protein>
    <submittedName>
        <fullName evidence="2">DUF3616 domain-containing protein</fullName>
    </submittedName>
</protein>
<comment type="caution">
    <text evidence="2">The sequence shown here is derived from an EMBL/GenBank/DDBJ whole genome shotgun (WGS) entry which is preliminary data.</text>
</comment>
<feature type="domain" description="DUF3616" evidence="1">
    <location>
        <begin position="165"/>
        <end position="328"/>
    </location>
</feature>
<reference evidence="2" key="1">
    <citation type="submission" date="2020-06" db="EMBL/GenBank/DDBJ databases">
        <title>Whole Genome Sequence of Bradyrhizobium sp. Strain 1S1.</title>
        <authorList>
            <person name="Bromfield E.S.P."/>
            <person name="Cloutier S."/>
        </authorList>
    </citation>
    <scope>NUCLEOTIDE SEQUENCE [LARGE SCALE GENOMIC DNA]</scope>
    <source>
        <strain evidence="2">1S1</strain>
    </source>
</reference>
<gene>
    <name evidence="2" type="ORF">HAP48_042035</name>
</gene>
<feature type="domain" description="DUF3616" evidence="1">
    <location>
        <begin position="84"/>
        <end position="135"/>
    </location>
</feature>
<sequence>MPVRLSLLFKEPSIVLPVALLLVLFVQAPAAARHVWPVHGTLEGKNGKRSKDVSGIACTAQQGFPRCCLVIDDNLQAAQFVEVNDGEIQVGDMMSLIDDRFKGEPLELDGEGVAYADGFFYVIGSHGHPRDREHELGKREIAARIRASSQVVRFRTDGKKATSPVERTSRLREIIMSQPELEAYRDRRLEENGLTIEGIVIRNGRLFAGFRGPSFNAGRAAVLSVSVDGLFGEAPPDARLWKIPLGDGTGIRDLAAFQSGILVLAGPTSSERGTYSIYWWDGESENVRLLKELSGIVGKNGKRKAEALLPLEERAAGLRILLLFDGKKEGAGRSQCANP</sequence>
<dbReference type="Pfam" id="PF12275">
    <property type="entry name" value="DUF3616"/>
    <property type="match status" value="2"/>
</dbReference>
<dbReference type="AlphaFoldDB" id="A0A973W828"/>
<dbReference type="RefSeq" id="WP_166213718.1">
    <property type="nucleotide sequence ID" value="NZ_CP088285.1"/>
</dbReference>
<name>A0A973W828_9BRAD</name>
<dbReference type="EMBL" id="JAAOLE020000001">
    <property type="protein sequence ID" value="NVI49308.1"/>
    <property type="molecule type" value="Genomic_DNA"/>
</dbReference>
<dbReference type="InterPro" id="IPR022060">
    <property type="entry name" value="DUF3616"/>
</dbReference>
<accession>A0A973W828</accession>
<evidence type="ECO:0000313" key="2">
    <source>
        <dbReference type="EMBL" id="NVI49308.1"/>
    </source>
</evidence>
<evidence type="ECO:0000259" key="1">
    <source>
        <dbReference type="Pfam" id="PF12275"/>
    </source>
</evidence>
<proteinExistence type="predicted"/>